<protein>
    <submittedName>
        <fullName evidence="3">GMC oxidoreductase</fullName>
    </submittedName>
</protein>
<dbReference type="InterPro" id="IPR007867">
    <property type="entry name" value="GMC_OxRtase_C"/>
</dbReference>
<evidence type="ECO:0000256" key="1">
    <source>
        <dbReference type="SAM" id="MobiDB-lite"/>
    </source>
</evidence>
<reference evidence="3 4" key="1">
    <citation type="submission" date="2023-03" db="EMBL/GenBank/DDBJ databases">
        <title>Draft genome sequence of type strain Streptomyces ferralitis JCM 14344.</title>
        <authorList>
            <person name="Klaysubun C."/>
            <person name="Duangmal K."/>
        </authorList>
    </citation>
    <scope>NUCLEOTIDE SEQUENCE [LARGE SCALE GENOMIC DNA]</scope>
    <source>
        <strain evidence="3 4">JCM 14344</strain>
    </source>
</reference>
<dbReference type="Pfam" id="PF05199">
    <property type="entry name" value="GMC_oxred_C"/>
    <property type="match status" value="1"/>
</dbReference>
<evidence type="ECO:0000313" key="3">
    <source>
        <dbReference type="EMBL" id="MDF2258788.1"/>
    </source>
</evidence>
<feature type="domain" description="Glucose-methanol-choline oxidoreductase C-terminal" evidence="2">
    <location>
        <begin position="43"/>
        <end position="87"/>
    </location>
</feature>
<dbReference type="SUPFAM" id="SSF51905">
    <property type="entry name" value="FAD/NAD(P)-binding domain"/>
    <property type="match status" value="1"/>
</dbReference>
<sequence>MRCRGSGNAAGLRAGRRRPPGGPALRAPHELLRAIGRTADGIGDLRRTHVVDESLRVRGVDRLMVADASVMPSIPRSQTNFAAMLIG</sequence>
<comment type="caution">
    <text evidence="3">The sequence shown here is derived from an EMBL/GenBank/DDBJ whole genome shotgun (WGS) entry which is preliminary data.</text>
</comment>
<evidence type="ECO:0000259" key="2">
    <source>
        <dbReference type="Pfam" id="PF05199"/>
    </source>
</evidence>
<dbReference type="RefSeq" id="WP_275818174.1">
    <property type="nucleotide sequence ID" value="NZ_BAAANM010000014.1"/>
</dbReference>
<gene>
    <name evidence="3" type="ORF">P2L57_24590</name>
</gene>
<organism evidence="3 4">
    <name type="scientific">Streptantibioticus ferralitis</name>
    <dbReference type="NCBI Taxonomy" id="236510"/>
    <lineage>
        <taxon>Bacteria</taxon>
        <taxon>Bacillati</taxon>
        <taxon>Actinomycetota</taxon>
        <taxon>Actinomycetes</taxon>
        <taxon>Kitasatosporales</taxon>
        <taxon>Streptomycetaceae</taxon>
        <taxon>Streptantibioticus</taxon>
    </lineage>
</organism>
<keyword evidence="4" id="KW-1185">Reference proteome</keyword>
<proteinExistence type="predicted"/>
<accession>A0ABT5Z4P2</accession>
<evidence type="ECO:0000313" key="4">
    <source>
        <dbReference type="Proteomes" id="UP001220022"/>
    </source>
</evidence>
<name>A0ABT5Z4P2_9ACTN</name>
<feature type="region of interest" description="Disordered" evidence="1">
    <location>
        <begin position="1"/>
        <end position="25"/>
    </location>
</feature>
<dbReference type="EMBL" id="JARHTQ010000018">
    <property type="protein sequence ID" value="MDF2258788.1"/>
    <property type="molecule type" value="Genomic_DNA"/>
</dbReference>
<dbReference type="InterPro" id="IPR036188">
    <property type="entry name" value="FAD/NAD-bd_sf"/>
</dbReference>
<dbReference type="Proteomes" id="UP001220022">
    <property type="component" value="Unassembled WGS sequence"/>
</dbReference>
<dbReference type="Gene3D" id="3.50.50.60">
    <property type="entry name" value="FAD/NAD(P)-binding domain"/>
    <property type="match status" value="1"/>
</dbReference>